<keyword evidence="6 10" id="KW-0472">Membrane</keyword>
<dbReference type="PANTHER" id="PTHR30561">
    <property type="entry name" value="SMR FAMILY PROTON-DEPENDENT DRUG EFFLUX TRANSPORTER SUGE"/>
    <property type="match status" value="1"/>
</dbReference>
<evidence type="ECO:0000256" key="10">
    <source>
        <dbReference type="SAM" id="Phobius"/>
    </source>
</evidence>
<name>A0A0W0TUH3_LEGER</name>
<comment type="caution">
    <text evidence="11">The sequence shown here is derived from an EMBL/GenBank/DDBJ whole genome shotgun (WGS) entry which is preliminary data.</text>
</comment>
<comment type="similarity">
    <text evidence="7">Belongs to the drug/metabolite transporter (DMT) superfamily. Small multidrug resistance (SMR) (TC 2.A.7.1) family. Gdx/SugE subfamily.</text>
</comment>
<evidence type="ECO:0000256" key="2">
    <source>
        <dbReference type="ARBA" id="ARBA00022448"/>
    </source>
</evidence>
<protein>
    <recommendedName>
        <fullName evidence="8">Guanidinium exporter</fullName>
    </recommendedName>
</protein>
<dbReference type="GO" id="GO:0005886">
    <property type="term" value="C:plasma membrane"/>
    <property type="evidence" value="ECO:0007669"/>
    <property type="project" value="UniProtKB-SubCell"/>
</dbReference>
<dbReference type="AlphaFoldDB" id="A0A0W0TUH3"/>
<feature type="transmembrane region" description="Helical" evidence="10">
    <location>
        <begin position="39"/>
        <end position="59"/>
    </location>
</feature>
<proteinExistence type="inferred from homology"/>
<dbReference type="InterPro" id="IPR000390">
    <property type="entry name" value="Small_drug/metabolite_transptr"/>
</dbReference>
<dbReference type="Gene3D" id="1.10.3730.20">
    <property type="match status" value="1"/>
</dbReference>
<evidence type="ECO:0000256" key="8">
    <source>
        <dbReference type="ARBA" id="ARBA00039168"/>
    </source>
</evidence>
<evidence type="ECO:0000256" key="1">
    <source>
        <dbReference type="ARBA" id="ARBA00004651"/>
    </source>
</evidence>
<organism evidence="11 12">
    <name type="scientific">Legionella erythra</name>
    <dbReference type="NCBI Taxonomy" id="448"/>
    <lineage>
        <taxon>Bacteria</taxon>
        <taxon>Pseudomonadati</taxon>
        <taxon>Pseudomonadota</taxon>
        <taxon>Gammaproteobacteria</taxon>
        <taxon>Legionellales</taxon>
        <taxon>Legionellaceae</taxon>
        <taxon>Legionella</taxon>
    </lineage>
</organism>
<dbReference type="EMBL" id="LNYA01000003">
    <property type="protein sequence ID" value="KTC99346.1"/>
    <property type="molecule type" value="Genomic_DNA"/>
</dbReference>
<reference evidence="11 12" key="1">
    <citation type="submission" date="2015-11" db="EMBL/GenBank/DDBJ databases">
        <title>Genomic analysis of 38 Legionella species identifies large and diverse effector repertoires.</title>
        <authorList>
            <person name="Burstein D."/>
            <person name="Amaro F."/>
            <person name="Zusman T."/>
            <person name="Lifshitz Z."/>
            <person name="Cohen O."/>
            <person name="Gilbert J.A."/>
            <person name="Pupko T."/>
            <person name="Shuman H.A."/>
            <person name="Segal G."/>
        </authorList>
    </citation>
    <scope>NUCLEOTIDE SEQUENCE [LARGE SCALE GENOMIC DNA]</scope>
    <source>
        <strain evidence="11 12">SE-32A-C8</strain>
    </source>
</reference>
<feature type="transmembrane region" description="Helical" evidence="10">
    <location>
        <begin position="65"/>
        <end position="83"/>
    </location>
</feature>
<evidence type="ECO:0000256" key="6">
    <source>
        <dbReference type="ARBA" id="ARBA00023136"/>
    </source>
</evidence>
<evidence type="ECO:0000313" key="12">
    <source>
        <dbReference type="Proteomes" id="UP000054773"/>
    </source>
</evidence>
<evidence type="ECO:0000313" key="11">
    <source>
        <dbReference type="EMBL" id="KTC99346.1"/>
    </source>
</evidence>
<dbReference type="InterPro" id="IPR037185">
    <property type="entry name" value="EmrE-like"/>
</dbReference>
<keyword evidence="3" id="KW-1003">Cell membrane</keyword>
<evidence type="ECO:0000256" key="9">
    <source>
        <dbReference type="RuleBase" id="RU003942"/>
    </source>
</evidence>
<sequence>MAFHACILPLYPSLLTGAGMAVSFLLLSYSLKSLPLGTAYAVWTGIGSVGTVIYGVYFLGESTSLLRITCITLMGLSIIGLNLSEK</sequence>
<keyword evidence="4 9" id="KW-0812">Transmembrane</keyword>
<comment type="subcellular location">
    <subcellularLocation>
        <location evidence="1 9">Cell membrane</location>
        <topology evidence="1 9">Multi-pass membrane protein</topology>
    </subcellularLocation>
</comment>
<evidence type="ECO:0000256" key="7">
    <source>
        <dbReference type="ARBA" id="ARBA00038151"/>
    </source>
</evidence>
<feature type="transmembrane region" description="Helical" evidence="10">
    <location>
        <begin position="6"/>
        <end position="27"/>
    </location>
</feature>
<dbReference type="PANTHER" id="PTHR30561:SF0">
    <property type="entry name" value="GUANIDINIUM EXPORTER"/>
    <property type="match status" value="1"/>
</dbReference>
<evidence type="ECO:0000256" key="4">
    <source>
        <dbReference type="ARBA" id="ARBA00022692"/>
    </source>
</evidence>
<keyword evidence="12" id="KW-1185">Reference proteome</keyword>
<keyword evidence="2" id="KW-0813">Transport</keyword>
<dbReference type="STRING" id="448.Lery_0247"/>
<keyword evidence="5 10" id="KW-1133">Transmembrane helix</keyword>
<evidence type="ECO:0000256" key="5">
    <source>
        <dbReference type="ARBA" id="ARBA00022989"/>
    </source>
</evidence>
<dbReference type="InterPro" id="IPR045324">
    <property type="entry name" value="Small_multidrug_res"/>
</dbReference>
<dbReference type="PATRIC" id="fig|448.7.peg.257"/>
<dbReference type="SUPFAM" id="SSF103481">
    <property type="entry name" value="Multidrug resistance efflux transporter EmrE"/>
    <property type="match status" value="1"/>
</dbReference>
<dbReference type="GO" id="GO:0022857">
    <property type="term" value="F:transmembrane transporter activity"/>
    <property type="evidence" value="ECO:0007669"/>
    <property type="project" value="InterPro"/>
</dbReference>
<dbReference type="Pfam" id="PF00893">
    <property type="entry name" value="Multi_Drug_Res"/>
    <property type="match status" value="1"/>
</dbReference>
<gene>
    <name evidence="11" type="primary">sugE</name>
    <name evidence="11" type="ORF">Lery_0247</name>
</gene>
<evidence type="ECO:0000256" key="3">
    <source>
        <dbReference type="ARBA" id="ARBA00022475"/>
    </source>
</evidence>
<dbReference type="Proteomes" id="UP000054773">
    <property type="component" value="Unassembled WGS sequence"/>
</dbReference>
<accession>A0A0W0TUH3</accession>